<feature type="transmembrane region" description="Helical" evidence="1">
    <location>
        <begin position="27"/>
        <end position="45"/>
    </location>
</feature>
<evidence type="ECO:0000256" key="1">
    <source>
        <dbReference type="SAM" id="Phobius"/>
    </source>
</evidence>
<evidence type="ECO:0000313" key="3">
    <source>
        <dbReference type="Proteomes" id="UP001156921"/>
    </source>
</evidence>
<feature type="transmembrane region" description="Helical" evidence="1">
    <location>
        <begin position="57"/>
        <end position="77"/>
    </location>
</feature>
<keyword evidence="1" id="KW-1133">Transmembrane helix</keyword>
<keyword evidence="1" id="KW-0472">Membrane</keyword>
<feature type="transmembrane region" description="Helical" evidence="1">
    <location>
        <begin position="261"/>
        <end position="289"/>
    </location>
</feature>
<feature type="transmembrane region" description="Helical" evidence="1">
    <location>
        <begin position="122"/>
        <end position="144"/>
    </location>
</feature>
<dbReference type="Proteomes" id="UP001156921">
    <property type="component" value="Unassembled WGS sequence"/>
</dbReference>
<name>A0ABQ6BJE4_9CAUL</name>
<organism evidence="2 3">
    <name type="scientific">Brevundimonas denitrificans</name>
    <dbReference type="NCBI Taxonomy" id="1443434"/>
    <lineage>
        <taxon>Bacteria</taxon>
        <taxon>Pseudomonadati</taxon>
        <taxon>Pseudomonadota</taxon>
        <taxon>Alphaproteobacteria</taxon>
        <taxon>Caulobacterales</taxon>
        <taxon>Caulobacteraceae</taxon>
        <taxon>Brevundimonas</taxon>
    </lineage>
</organism>
<evidence type="ECO:0000313" key="2">
    <source>
        <dbReference type="EMBL" id="GLS02145.1"/>
    </source>
</evidence>
<feature type="transmembrane region" description="Helical" evidence="1">
    <location>
        <begin position="89"/>
        <end position="110"/>
    </location>
</feature>
<dbReference type="RefSeq" id="WP_284223020.1">
    <property type="nucleotide sequence ID" value="NZ_BSOY01000053.1"/>
</dbReference>
<dbReference type="EMBL" id="BSOY01000053">
    <property type="protein sequence ID" value="GLS02145.1"/>
    <property type="molecule type" value="Genomic_DNA"/>
</dbReference>
<keyword evidence="3" id="KW-1185">Reference proteome</keyword>
<comment type="caution">
    <text evidence="2">The sequence shown here is derived from an EMBL/GenBank/DDBJ whole genome shotgun (WGS) entry which is preliminary data.</text>
</comment>
<sequence>MAKTAKTGERSNPGQHDGFLGYRNFRWAWRAGALCVIAIAGYLLMDAEPRPNGGSVYGYAAGTIAALLVLWLTLLGLRKRAITSGNWSLKAWVSAHVYLGLAVMVVATLHSGFQFGWNIHTLAYALMVLVVVSGLFGITVYALLPRYLSRNRGETTQKQMLETLKALDRQINEAAQPLSEVQARVVQMSLDGSRVGGGLWRRLSGGRGGCGNQRALSRLRGLRRQATDVELQMLDRMEELLQRKAVALAQVRRHLQIRAWLSVWLAVHVPATIALIAAITAHVFSVFIYW</sequence>
<accession>A0ABQ6BJE4</accession>
<reference evidence="3" key="1">
    <citation type="journal article" date="2019" name="Int. J. Syst. Evol. Microbiol.">
        <title>The Global Catalogue of Microorganisms (GCM) 10K type strain sequencing project: providing services to taxonomists for standard genome sequencing and annotation.</title>
        <authorList>
            <consortium name="The Broad Institute Genomics Platform"/>
            <consortium name="The Broad Institute Genome Sequencing Center for Infectious Disease"/>
            <person name="Wu L."/>
            <person name="Ma J."/>
        </authorList>
    </citation>
    <scope>NUCLEOTIDE SEQUENCE [LARGE SCALE GENOMIC DNA]</scope>
    <source>
        <strain evidence="3">NBRC 110107</strain>
    </source>
</reference>
<evidence type="ECO:0008006" key="4">
    <source>
        <dbReference type="Google" id="ProtNLM"/>
    </source>
</evidence>
<protein>
    <recommendedName>
        <fullName evidence="4">Ferric reductase like transmembrane component</fullName>
    </recommendedName>
</protein>
<gene>
    <name evidence="2" type="ORF">GCM10007859_21660</name>
</gene>
<keyword evidence="1" id="KW-0812">Transmembrane</keyword>
<proteinExistence type="predicted"/>